<feature type="modified residue" description="4-aspartylphosphate" evidence="2">
    <location>
        <position position="53"/>
    </location>
</feature>
<dbReference type="OrthoDB" id="9801602at2"/>
<evidence type="ECO:0000256" key="1">
    <source>
        <dbReference type="ARBA" id="ARBA00022553"/>
    </source>
</evidence>
<dbReference type="Gene3D" id="3.40.50.2300">
    <property type="match status" value="1"/>
</dbReference>
<dbReference type="SUPFAM" id="SSF52172">
    <property type="entry name" value="CheY-like"/>
    <property type="match status" value="1"/>
</dbReference>
<dbReference type="InterPro" id="IPR001789">
    <property type="entry name" value="Sig_transdc_resp-reg_receiver"/>
</dbReference>
<dbReference type="AlphaFoldDB" id="A0A4R3M0F6"/>
<dbReference type="RefSeq" id="WP_132030704.1">
    <property type="nucleotide sequence ID" value="NZ_SMAI01000003.1"/>
</dbReference>
<evidence type="ECO:0000313" key="4">
    <source>
        <dbReference type="EMBL" id="TCT06193.1"/>
    </source>
</evidence>
<dbReference type="Proteomes" id="UP000294664">
    <property type="component" value="Unassembled WGS sequence"/>
</dbReference>
<evidence type="ECO:0000259" key="3">
    <source>
        <dbReference type="PROSITE" id="PS50110"/>
    </source>
</evidence>
<dbReference type="InterPro" id="IPR011006">
    <property type="entry name" value="CheY-like_superfamily"/>
</dbReference>
<dbReference type="EMBL" id="SMAI01000003">
    <property type="protein sequence ID" value="TCT06193.1"/>
    <property type="molecule type" value="Genomic_DNA"/>
</dbReference>
<name>A0A4R3M0F6_9HYPH</name>
<comment type="caution">
    <text evidence="4">The sequence shown here is derived from an EMBL/GenBank/DDBJ whole genome shotgun (WGS) entry which is preliminary data.</text>
</comment>
<dbReference type="SMART" id="SM00448">
    <property type="entry name" value="REC"/>
    <property type="match status" value="1"/>
</dbReference>
<dbReference type="PROSITE" id="PS50110">
    <property type="entry name" value="RESPONSE_REGULATORY"/>
    <property type="match status" value="1"/>
</dbReference>
<keyword evidence="1 2" id="KW-0597">Phosphoprotein</keyword>
<dbReference type="PANTHER" id="PTHR44591">
    <property type="entry name" value="STRESS RESPONSE REGULATOR PROTEIN 1"/>
    <property type="match status" value="1"/>
</dbReference>
<proteinExistence type="predicted"/>
<gene>
    <name evidence="4" type="ORF">EDC64_103297</name>
</gene>
<dbReference type="Pfam" id="PF00072">
    <property type="entry name" value="Response_reg"/>
    <property type="match status" value="1"/>
</dbReference>
<dbReference type="PANTHER" id="PTHR44591:SF23">
    <property type="entry name" value="CHEY SUBFAMILY"/>
    <property type="match status" value="1"/>
</dbReference>
<accession>A0A4R3M0F6</accession>
<reference evidence="4 5" key="1">
    <citation type="submission" date="2019-03" db="EMBL/GenBank/DDBJ databases">
        <title>Genomic Encyclopedia of Type Strains, Phase IV (KMG-IV): sequencing the most valuable type-strain genomes for metagenomic binning, comparative biology and taxonomic classification.</title>
        <authorList>
            <person name="Goeker M."/>
        </authorList>
    </citation>
    <scope>NUCLEOTIDE SEQUENCE [LARGE SCALE GENOMIC DNA]</scope>
    <source>
        <strain evidence="4 5">DSM 9035</strain>
    </source>
</reference>
<dbReference type="GO" id="GO:0000160">
    <property type="term" value="P:phosphorelay signal transduction system"/>
    <property type="evidence" value="ECO:0007669"/>
    <property type="project" value="InterPro"/>
</dbReference>
<evidence type="ECO:0000256" key="2">
    <source>
        <dbReference type="PROSITE-ProRule" id="PRU00169"/>
    </source>
</evidence>
<organism evidence="4 5">
    <name type="scientific">Aquabacter spiritensis</name>
    <dbReference type="NCBI Taxonomy" id="933073"/>
    <lineage>
        <taxon>Bacteria</taxon>
        <taxon>Pseudomonadati</taxon>
        <taxon>Pseudomonadota</taxon>
        <taxon>Alphaproteobacteria</taxon>
        <taxon>Hyphomicrobiales</taxon>
        <taxon>Xanthobacteraceae</taxon>
        <taxon>Aquabacter</taxon>
    </lineage>
</organism>
<dbReference type="InterPro" id="IPR050595">
    <property type="entry name" value="Bact_response_regulator"/>
</dbReference>
<sequence>MPATILVIEDHPTNRDLMHFLLTKSGFRVLLAEDGTRGLEIARRARPDLVLSDVHMPGLSGFEVVRAMAQDPDLAAIPIIAVTASAMSGDRETMIRAGFHDYVSKPIEPETFVAQVARHLPPGPE</sequence>
<feature type="domain" description="Response regulatory" evidence="3">
    <location>
        <begin position="4"/>
        <end position="120"/>
    </location>
</feature>
<protein>
    <submittedName>
        <fullName evidence="4">Response regulator receiver domain-containing protein</fullName>
    </submittedName>
</protein>
<keyword evidence="5" id="KW-1185">Reference proteome</keyword>
<evidence type="ECO:0000313" key="5">
    <source>
        <dbReference type="Proteomes" id="UP000294664"/>
    </source>
</evidence>